<organism evidence="1 2">
    <name type="scientific">Phytophthora palmivora</name>
    <dbReference type="NCBI Taxonomy" id="4796"/>
    <lineage>
        <taxon>Eukaryota</taxon>
        <taxon>Sar</taxon>
        <taxon>Stramenopiles</taxon>
        <taxon>Oomycota</taxon>
        <taxon>Peronosporomycetes</taxon>
        <taxon>Peronosporales</taxon>
        <taxon>Peronosporaceae</taxon>
        <taxon>Phytophthora</taxon>
    </lineage>
</organism>
<dbReference type="AlphaFoldDB" id="A0A2P4YUU6"/>
<keyword evidence="2" id="KW-1185">Reference proteome</keyword>
<reference evidence="1 2" key="1">
    <citation type="journal article" date="2017" name="Genome Biol. Evol.">
        <title>Phytophthora megakarya and P. palmivora, closely related causal agents of cacao black pod rot, underwent increases in genome sizes and gene numbers by different mechanisms.</title>
        <authorList>
            <person name="Ali S.S."/>
            <person name="Shao J."/>
            <person name="Lary D.J."/>
            <person name="Kronmiller B."/>
            <person name="Shen D."/>
            <person name="Strem M.D."/>
            <person name="Amoako-Attah I."/>
            <person name="Akrofi A.Y."/>
            <person name="Begoude B.A."/>
            <person name="Ten Hoopen G.M."/>
            <person name="Coulibaly K."/>
            <person name="Kebe B.I."/>
            <person name="Melnick R.L."/>
            <person name="Guiltinan M.J."/>
            <person name="Tyler B.M."/>
            <person name="Meinhardt L.W."/>
            <person name="Bailey B.A."/>
        </authorList>
    </citation>
    <scope>NUCLEOTIDE SEQUENCE [LARGE SCALE GENOMIC DNA]</scope>
    <source>
        <strain evidence="2">sbr112.9</strain>
    </source>
</reference>
<name>A0A2P4YUU6_9STRA</name>
<comment type="caution">
    <text evidence="1">The sequence shown here is derived from an EMBL/GenBank/DDBJ whole genome shotgun (WGS) entry which is preliminary data.</text>
</comment>
<dbReference type="PANTHER" id="PTHR47481:SF31">
    <property type="entry name" value="OS01G0873500 PROTEIN"/>
    <property type="match status" value="1"/>
</dbReference>
<gene>
    <name evidence="1" type="ORF">PHPALM_439</name>
</gene>
<dbReference type="Proteomes" id="UP000237271">
    <property type="component" value="Unassembled WGS sequence"/>
</dbReference>
<accession>A0A2P4YUU6</accession>
<proteinExistence type="predicted"/>
<protein>
    <submittedName>
        <fullName evidence="1">Polyprotein</fullName>
    </submittedName>
</protein>
<dbReference type="OrthoDB" id="92642at2759"/>
<evidence type="ECO:0000313" key="1">
    <source>
        <dbReference type="EMBL" id="POM81574.1"/>
    </source>
</evidence>
<dbReference type="Pfam" id="PF14223">
    <property type="entry name" value="Retrotran_gag_2"/>
    <property type="match status" value="1"/>
</dbReference>
<sequence length="230" mass="26619">MSPTTPGPNEILTDENYFMWEFNARMDLARKDLLDHILLKPESAVQRDTPQWKAADMKALAVVVKMLTPTYQSMVRECKRVVEAWEILKAFFVKKNLHKRVQLRQQLRDFSMESGTNLMNHMHKFDELFFKLGAAGDNVDDSEKLVVLLGSLTPEYDAMVRIIEVHNNVTLLDAKEMLRREYDTLQKREQKESAFKASAHGMYNKKLKVKLIKPLVLEEAMARMVCGMLA</sequence>
<evidence type="ECO:0000313" key="2">
    <source>
        <dbReference type="Proteomes" id="UP000237271"/>
    </source>
</evidence>
<dbReference type="EMBL" id="NCKW01000051">
    <property type="protein sequence ID" value="POM81574.1"/>
    <property type="molecule type" value="Genomic_DNA"/>
</dbReference>
<dbReference type="PANTHER" id="PTHR47481">
    <property type="match status" value="1"/>
</dbReference>